<dbReference type="AlphaFoldDB" id="A0A9Y4KI44"/>
<gene>
    <name evidence="3" type="primary">LOC103368241</name>
</gene>
<dbReference type="Proteomes" id="UP000694891">
    <property type="component" value="Unplaced"/>
</dbReference>
<dbReference type="GeneID" id="103368241"/>
<proteinExistence type="predicted"/>
<evidence type="ECO:0000313" key="3">
    <source>
        <dbReference type="RefSeq" id="XP_008294770.1"/>
    </source>
</evidence>
<sequence length="255" mass="29408">MAEKRPKRIRSAEHKQKKKHYDQSRAKTRINIGEAFQRWRDLRELKGMKTDAEVAVFLLDSYLRTKSESRAERSSFKRSSSTETCESVHYEYPFMMSSSNESEQETSVQSSKNGKEMQKSDAARQRPKSEDEWRPIRRSENKVNGVEEEEEEEFSTSLSVGDGRYLVDLGSSSEFIVDEECILQLFKSCRECNGQCTVRKHVKGLKLVVYQACRFCQSRSKWTNLPDDDDRDDSDSQVNDKHGQNTAMSPGSNTS</sequence>
<keyword evidence="2" id="KW-1185">Reference proteome</keyword>
<feature type="region of interest" description="Disordered" evidence="1">
    <location>
        <begin position="96"/>
        <end position="157"/>
    </location>
</feature>
<accession>A0A9Y4KI44</accession>
<feature type="compositionally biased region" description="Basic and acidic residues" evidence="1">
    <location>
        <begin position="1"/>
        <end position="14"/>
    </location>
</feature>
<feature type="compositionally biased region" description="Basic and acidic residues" evidence="1">
    <location>
        <begin position="113"/>
        <end position="141"/>
    </location>
</feature>
<feature type="region of interest" description="Disordered" evidence="1">
    <location>
        <begin position="224"/>
        <end position="255"/>
    </location>
</feature>
<feature type="compositionally biased region" description="Acidic residues" evidence="1">
    <location>
        <begin position="226"/>
        <end position="235"/>
    </location>
</feature>
<evidence type="ECO:0000256" key="1">
    <source>
        <dbReference type="SAM" id="MobiDB-lite"/>
    </source>
</evidence>
<organism evidence="2 3">
    <name type="scientific">Stegastes partitus</name>
    <name type="common">bicolor damselfish</name>
    <dbReference type="NCBI Taxonomy" id="144197"/>
    <lineage>
        <taxon>Eukaryota</taxon>
        <taxon>Metazoa</taxon>
        <taxon>Chordata</taxon>
        <taxon>Craniata</taxon>
        <taxon>Vertebrata</taxon>
        <taxon>Euteleostomi</taxon>
        <taxon>Actinopterygii</taxon>
        <taxon>Neopterygii</taxon>
        <taxon>Teleostei</taxon>
        <taxon>Neoteleostei</taxon>
        <taxon>Acanthomorphata</taxon>
        <taxon>Ovalentaria</taxon>
        <taxon>Pomacentridae</taxon>
        <taxon>Stegastes</taxon>
    </lineage>
</organism>
<feature type="compositionally biased region" description="Polar residues" evidence="1">
    <location>
        <begin position="96"/>
        <end position="112"/>
    </location>
</feature>
<feature type="region of interest" description="Disordered" evidence="1">
    <location>
        <begin position="1"/>
        <end position="27"/>
    </location>
</feature>
<feature type="compositionally biased region" description="Polar residues" evidence="1">
    <location>
        <begin position="244"/>
        <end position="255"/>
    </location>
</feature>
<reference evidence="3" key="1">
    <citation type="submission" date="2025-08" db="UniProtKB">
        <authorList>
            <consortium name="RefSeq"/>
        </authorList>
    </citation>
    <scope>IDENTIFICATION</scope>
</reference>
<dbReference type="RefSeq" id="XP_008294770.1">
    <property type="nucleotide sequence ID" value="XM_008296548.1"/>
</dbReference>
<name>A0A9Y4KI44_9TELE</name>
<evidence type="ECO:0000313" key="2">
    <source>
        <dbReference type="Proteomes" id="UP000694891"/>
    </source>
</evidence>
<protein>
    <submittedName>
        <fullName evidence="3">Uncharacterized protein LOC103368241</fullName>
    </submittedName>
</protein>